<accession>K0ME63</accession>
<organism evidence="1 2">
    <name type="scientific">Bordetella parapertussis (strain Bpp5)</name>
    <dbReference type="NCBI Taxonomy" id="1208660"/>
    <lineage>
        <taxon>Bacteria</taxon>
        <taxon>Pseudomonadati</taxon>
        <taxon>Pseudomonadota</taxon>
        <taxon>Betaproteobacteria</taxon>
        <taxon>Burkholderiales</taxon>
        <taxon>Alcaligenaceae</taxon>
        <taxon>Bordetella</taxon>
    </lineage>
</organism>
<dbReference type="HOGENOM" id="CLU_185860_0_0_4"/>
<dbReference type="EMBL" id="HE965803">
    <property type="protein sequence ID" value="CCJ48022.1"/>
    <property type="molecule type" value="Genomic_DNA"/>
</dbReference>
<name>K0ME63_BORPB</name>
<reference evidence="1 2" key="1">
    <citation type="journal article" date="2012" name="BMC Genomics">
        <title>Comparative genomics of the classical Bordetella subspecies: the evolution and exchange of virulence-associated diversity amongst closely related pathogens.</title>
        <authorList>
            <person name="Park J."/>
            <person name="Zhang Y."/>
            <person name="Buboltz A.M."/>
            <person name="Zhang X."/>
            <person name="Schuster S.C."/>
            <person name="Ahuja U."/>
            <person name="Liu M."/>
            <person name="Miller J.F."/>
            <person name="Sebaihia M."/>
            <person name="Bentley S.D."/>
            <person name="Parkhill J."/>
            <person name="Harvill E.T."/>
        </authorList>
    </citation>
    <scope>NUCLEOTIDE SEQUENCE [LARGE SCALE GENOMIC DNA]</scope>
    <source>
        <strain evidence="1 2">Bpp5</strain>
    </source>
</reference>
<dbReference type="Proteomes" id="UP000008035">
    <property type="component" value="Chromosome"/>
</dbReference>
<gene>
    <name evidence="1" type="ordered locus">BN117_0689</name>
</gene>
<evidence type="ECO:0000313" key="1">
    <source>
        <dbReference type="EMBL" id="CCJ48022.1"/>
    </source>
</evidence>
<sequence length="93" mass="10646">MLNLMQLQPGQLLALRDGRKGEVVENMGDGIWVQVRWFDQEGRPLDGGEDELVHCEEVAGLASGYIWEFYKWIKKPRLSCPWVVNTLGSLRTD</sequence>
<dbReference type="AlphaFoldDB" id="K0ME63"/>
<dbReference type="KEGG" id="bpar:BN117_0689"/>
<proteinExistence type="predicted"/>
<protein>
    <submittedName>
        <fullName evidence="1">Uncharacterized protein</fullName>
    </submittedName>
</protein>
<evidence type="ECO:0000313" key="2">
    <source>
        <dbReference type="Proteomes" id="UP000008035"/>
    </source>
</evidence>
<dbReference type="RefSeq" id="WP_015038969.1">
    <property type="nucleotide sequence ID" value="NC_018828.1"/>
</dbReference>